<name>A0ABU2BUW9_9ACTN</name>
<dbReference type="InterPro" id="IPR006093">
    <property type="entry name" value="Oxy_OxRdtase_FAD_BS"/>
</dbReference>
<evidence type="ECO:0000256" key="2">
    <source>
        <dbReference type="ARBA" id="ARBA00005466"/>
    </source>
</evidence>
<dbReference type="InterPro" id="IPR016167">
    <property type="entry name" value="FAD-bd_PCMH_sub1"/>
</dbReference>
<evidence type="ECO:0000256" key="4">
    <source>
        <dbReference type="ARBA" id="ARBA00023002"/>
    </source>
</evidence>
<evidence type="ECO:0000259" key="6">
    <source>
        <dbReference type="PROSITE" id="PS51387"/>
    </source>
</evidence>
<dbReference type="Pfam" id="PF01565">
    <property type="entry name" value="FAD_binding_4"/>
    <property type="match status" value="1"/>
</dbReference>
<evidence type="ECO:0000313" key="8">
    <source>
        <dbReference type="Proteomes" id="UP001183648"/>
    </source>
</evidence>
<dbReference type="Gene3D" id="1.10.45.10">
    <property type="entry name" value="Vanillyl-alcohol Oxidase, Chain A, domain 4"/>
    <property type="match status" value="1"/>
</dbReference>
<evidence type="ECO:0000256" key="5">
    <source>
        <dbReference type="SAM" id="MobiDB-lite"/>
    </source>
</evidence>
<dbReference type="PIRSF" id="PIRSF000136">
    <property type="entry name" value="LGO_GLO"/>
    <property type="match status" value="1"/>
</dbReference>
<dbReference type="NCBIfam" id="TIGR01679">
    <property type="entry name" value="bact_FAD_ox"/>
    <property type="match status" value="1"/>
</dbReference>
<dbReference type="PROSITE" id="PS00862">
    <property type="entry name" value="OX2_COVAL_FAD"/>
    <property type="match status" value="1"/>
</dbReference>
<dbReference type="InterPro" id="IPR010031">
    <property type="entry name" value="FAD_lactone_oxidase-like"/>
</dbReference>
<sequence>MTAAWTSWSGLAESRPRQVLRPTSPAEVADAVVAARASGLRVKMPGSGHSFTDIATTDGVLLDPTGLTGLVSVDREAMTVTALAGTTLRQLNAALDVLGLALHNMGDVDPQTLAGALATGTHGSGGVTSSLSGQLSSLTLVDSSGTERSASLGEPLFDAARVGLGALGILTTVTFRVEPAFVLEADERPMSWQDVLASYDELTRSHHHVDLYWFPHTDNCLVKTDDRTLEDPAPLSRARAWVDDELLSNTVFGWVNRLTNARPSLAPRVNAISSRALSARTYRDVSHKVFVSPRRVVFREMEYSLPREVGMEALAEARRVIERRGWNITFPVEVRCTPPDEAWLSTTHDRESVYLAFHVHRDTDHRAYFEGVEEVLRAYDGRPHWGKLHTRTAADLALAYPRFGDFLAVRDELDPDRVFTNPYLERVLG</sequence>
<comment type="pathway">
    <text evidence="1">Cofactor biosynthesis; L-ascorbate biosynthesis.</text>
</comment>
<dbReference type="SUPFAM" id="SSF56176">
    <property type="entry name" value="FAD-binding/transporter-associated domain-like"/>
    <property type="match status" value="1"/>
</dbReference>
<dbReference type="Proteomes" id="UP001183648">
    <property type="component" value="Unassembled WGS sequence"/>
</dbReference>
<dbReference type="Gene3D" id="3.30.43.10">
    <property type="entry name" value="Uridine Diphospho-n-acetylenolpyruvylglucosamine Reductase, domain 2"/>
    <property type="match status" value="1"/>
</dbReference>
<gene>
    <name evidence="7" type="ORF">J2S63_000712</name>
</gene>
<accession>A0ABU2BUW9</accession>
<dbReference type="Gene3D" id="3.30.465.10">
    <property type="match status" value="1"/>
</dbReference>
<evidence type="ECO:0000313" key="7">
    <source>
        <dbReference type="EMBL" id="MDR7361159.1"/>
    </source>
</evidence>
<feature type="region of interest" description="Disordered" evidence="5">
    <location>
        <begin position="1"/>
        <end position="24"/>
    </location>
</feature>
<proteinExistence type="inferred from homology"/>
<dbReference type="InterPro" id="IPR016166">
    <property type="entry name" value="FAD-bd_PCMH"/>
</dbReference>
<keyword evidence="4" id="KW-0560">Oxidoreductase</keyword>
<evidence type="ECO:0000256" key="1">
    <source>
        <dbReference type="ARBA" id="ARBA00005147"/>
    </source>
</evidence>
<dbReference type="Pfam" id="PF04030">
    <property type="entry name" value="ALO"/>
    <property type="match status" value="1"/>
</dbReference>
<keyword evidence="8" id="KW-1185">Reference proteome</keyword>
<dbReference type="Gene3D" id="3.30.70.2520">
    <property type="match status" value="1"/>
</dbReference>
<protein>
    <submittedName>
        <fullName evidence="7">FAD-linked oxidoreductase</fullName>
    </submittedName>
</protein>
<dbReference type="InterPro" id="IPR007173">
    <property type="entry name" value="ALO_C"/>
</dbReference>
<dbReference type="PANTHER" id="PTHR43762:SF1">
    <property type="entry name" value="D-ARABINONO-1,4-LACTONE OXIDASE"/>
    <property type="match status" value="1"/>
</dbReference>
<dbReference type="InterPro" id="IPR036318">
    <property type="entry name" value="FAD-bd_PCMH-like_sf"/>
</dbReference>
<dbReference type="RefSeq" id="WP_310298713.1">
    <property type="nucleotide sequence ID" value="NZ_BAAAPS010000002.1"/>
</dbReference>
<comment type="caution">
    <text evidence="7">The sequence shown here is derived from an EMBL/GenBank/DDBJ whole genome shotgun (WGS) entry which is preliminary data.</text>
</comment>
<dbReference type="InterPro" id="IPR016169">
    <property type="entry name" value="FAD-bd_PCMH_sub2"/>
</dbReference>
<dbReference type="InterPro" id="IPR016171">
    <property type="entry name" value="Vanillyl_alc_oxidase_C-sub2"/>
</dbReference>
<reference evidence="7 8" key="1">
    <citation type="submission" date="2023-07" db="EMBL/GenBank/DDBJ databases">
        <title>Sequencing the genomes of 1000 actinobacteria strains.</title>
        <authorList>
            <person name="Klenk H.-P."/>
        </authorList>
    </citation>
    <scope>NUCLEOTIDE SEQUENCE [LARGE SCALE GENOMIC DNA]</scope>
    <source>
        <strain evidence="7 8">DSM 19426</strain>
    </source>
</reference>
<keyword evidence="3" id="KW-0060">Ascorbate biosynthesis</keyword>
<dbReference type="EMBL" id="JAVDYG010000001">
    <property type="protein sequence ID" value="MDR7361159.1"/>
    <property type="molecule type" value="Genomic_DNA"/>
</dbReference>
<evidence type="ECO:0000256" key="3">
    <source>
        <dbReference type="ARBA" id="ARBA00022644"/>
    </source>
</evidence>
<dbReference type="InterPro" id="IPR006094">
    <property type="entry name" value="Oxid_FAD_bind_N"/>
</dbReference>
<dbReference type="PANTHER" id="PTHR43762">
    <property type="entry name" value="L-GULONOLACTONE OXIDASE"/>
    <property type="match status" value="1"/>
</dbReference>
<dbReference type="PROSITE" id="PS51387">
    <property type="entry name" value="FAD_PCMH"/>
    <property type="match status" value="1"/>
</dbReference>
<feature type="domain" description="FAD-binding PCMH-type" evidence="6">
    <location>
        <begin position="12"/>
        <end position="180"/>
    </location>
</feature>
<organism evidence="7 8">
    <name type="scientific">Nocardioides marmoribigeumensis</name>
    <dbReference type="NCBI Taxonomy" id="433649"/>
    <lineage>
        <taxon>Bacteria</taxon>
        <taxon>Bacillati</taxon>
        <taxon>Actinomycetota</taxon>
        <taxon>Actinomycetes</taxon>
        <taxon>Propionibacteriales</taxon>
        <taxon>Nocardioidaceae</taxon>
        <taxon>Nocardioides</taxon>
    </lineage>
</organism>
<comment type="similarity">
    <text evidence="2">Belongs to the oxygen-dependent FAD-linked oxidoreductase family.</text>
</comment>